<dbReference type="EMBL" id="MAJU01000029">
    <property type="protein sequence ID" value="OCH17620.1"/>
    <property type="molecule type" value="Genomic_DNA"/>
</dbReference>
<evidence type="ECO:0000313" key="1">
    <source>
        <dbReference type="EMBL" id="OCH17620.1"/>
    </source>
</evidence>
<proteinExistence type="predicted"/>
<dbReference type="Proteomes" id="UP000093523">
    <property type="component" value="Unassembled WGS sequence"/>
</dbReference>
<protein>
    <submittedName>
        <fullName evidence="1">Uncharacterized protein</fullName>
    </submittedName>
</protein>
<reference evidence="1 2" key="1">
    <citation type="submission" date="2016-06" db="EMBL/GenBank/DDBJ databases">
        <authorList>
            <person name="Kjaerup R.B."/>
            <person name="Dalgaard T.S."/>
            <person name="Juul-Madsen H.R."/>
        </authorList>
    </citation>
    <scope>NUCLEOTIDE SEQUENCE [LARGE SCALE GENOMIC DNA]</scope>
    <source>
        <strain evidence="1 2">1S159</strain>
    </source>
</reference>
<name>A0A1B9NUB5_ALILO</name>
<evidence type="ECO:0000313" key="2">
    <source>
        <dbReference type="Proteomes" id="UP000093523"/>
    </source>
</evidence>
<sequence length="94" mass="10580">MTTNDVLSSHRIPLDLMSVVREGFNSSSGLNKVDRIFYKNELIPILEAVCELNDFAGMEVVSIKDYESLDTVAHKTKPSSRTRLYFASITLINL</sequence>
<organism evidence="1 2">
    <name type="scientific">Aliivibrio logei</name>
    <name type="common">Vibrio logei</name>
    <dbReference type="NCBI Taxonomy" id="688"/>
    <lineage>
        <taxon>Bacteria</taxon>
        <taxon>Pseudomonadati</taxon>
        <taxon>Pseudomonadota</taxon>
        <taxon>Gammaproteobacteria</taxon>
        <taxon>Vibrionales</taxon>
        <taxon>Vibrionaceae</taxon>
        <taxon>Aliivibrio</taxon>
    </lineage>
</organism>
<comment type="caution">
    <text evidence="1">The sequence shown here is derived from an EMBL/GenBank/DDBJ whole genome shotgun (WGS) entry which is preliminary data.</text>
</comment>
<accession>A0A1B9NUB5</accession>
<gene>
    <name evidence="1" type="ORF">A6E04_18535</name>
</gene>
<dbReference type="AlphaFoldDB" id="A0A1B9NUB5"/>